<evidence type="ECO:0000313" key="3">
    <source>
        <dbReference type="Proteomes" id="UP001209229"/>
    </source>
</evidence>
<keyword evidence="3" id="KW-1185">Reference proteome</keyword>
<dbReference type="GO" id="GO:0006313">
    <property type="term" value="P:DNA transposition"/>
    <property type="evidence" value="ECO:0007669"/>
    <property type="project" value="InterPro"/>
</dbReference>
<evidence type="ECO:0000313" key="2">
    <source>
        <dbReference type="EMBL" id="MCW3789801.1"/>
    </source>
</evidence>
<dbReference type="PANTHER" id="PTHR33360:SF2">
    <property type="entry name" value="TRANSPOSASE FOR INSERTION SEQUENCE ELEMENT IS200"/>
    <property type="match status" value="1"/>
</dbReference>
<gene>
    <name evidence="2" type="primary">tnpA</name>
    <name evidence="2" type="ORF">OM075_25315</name>
</gene>
<protein>
    <submittedName>
        <fullName evidence="2">IS200/IS605 family transposase</fullName>
    </submittedName>
</protein>
<dbReference type="SMART" id="SM01321">
    <property type="entry name" value="Y1_Tnp"/>
    <property type="match status" value="1"/>
</dbReference>
<dbReference type="InterPro" id="IPR036515">
    <property type="entry name" value="Transposase_17_sf"/>
</dbReference>
<dbReference type="Proteomes" id="UP001209229">
    <property type="component" value="Unassembled WGS sequence"/>
</dbReference>
<dbReference type="Gene3D" id="3.30.70.1290">
    <property type="entry name" value="Transposase IS200-like"/>
    <property type="match status" value="1"/>
</dbReference>
<proteinExistence type="predicted"/>
<dbReference type="EMBL" id="JAPDPJ010000241">
    <property type="protein sequence ID" value="MCW3789801.1"/>
    <property type="molecule type" value="Genomic_DNA"/>
</dbReference>
<dbReference type="AlphaFoldDB" id="A0AAE3MA22"/>
<accession>A0AAE3MA22</accession>
<dbReference type="Pfam" id="PF01797">
    <property type="entry name" value="Y1_Tnp"/>
    <property type="match status" value="1"/>
</dbReference>
<dbReference type="GO" id="GO:0003677">
    <property type="term" value="F:DNA binding"/>
    <property type="evidence" value="ECO:0007669"/>
    <property type="project" value="InterPro"/>
</dbReference>
<name>A0AAE3MA22_9BACT</name>
<dbReference type="SUPFAM" id="SSF143422">
    <property type="entry name" value="Transposase IS200-like"/>
    <property type="match status" value="1"/>
</dbReference>
<reference evidence="2" key="1">
    <citation type="submission" date="2022-10" db="EMBL/GenBank/DDBJ databases">
        <authorList>
            <person name="Yu W.X."/>
        </authorList>
    </citation>
    <scope>NUCLEOTIDE SEQUENCE</scope>
    <source>
        <strain evidence="2">AAT</strain>
    </source>
</reference>
<organism evidence="2 3">
    <name type="scientific">Plebeiibacterium sediminum</name>
    <dbReference type="NCBI Taxonomy" id="2992112"/>
    <lineage>
        <taxon>Bacteria</taxon>
        <taxon>Pseudomonadati</taxon>
        <taxon>Bacteroidota</taxon>
        <taxon>Bacteroidia</taxon>
        <taxon>Marinilabiliales</taxon>
        <taxon>Marinilabiliaceae</taxon>
        <taxon>Plebeiibacterium</taxon>
    </lineage>
</organism>
<dbReference type="PANTHER" id="PTHR33360">
    <property type="entry name" value="TRANSPOSASE FOR INSERTION SEQUENCE ELEMENT IS200"/>
    <property type="match status" value="1"/>
</dbReference>
<sequence>MPQSLVYNYTHIIFSTKNRYPFIDKQISTELFKYLGGTCRELNCNPIIVGGHDDHVHLVVLLSQKIALMKLMETIKSHSSKWIKTKGNKYEKFFWQKGYGAFSINPTQIDVVCKYVKEQSKHHQNKSFKDEYVAFLNKYNVKYDEQYVWD</sequence>
<dbReference type="RefSeq" id="WP_301193344.1">
    <property type="nucleotide sequence ID" value="NZ_JAPDPJ010000241.1"/>
</dbReference>
<evidence type="ECO:0000259" key="1">
    <source>
        <dbReference type="SMART" id="SM01321"/>
    </source>
</evidence>
<dbReference type="NCBIfam" id="NF033573">
    <property type="entry name" value="transpos_IS200"/>
    <property type="match status" value="1"/>
</dbReference>
<comment type="caution">
    <text evidence="2">The sequence shown here is derived from an EMBL/GenBank/DDBJ whole genome shotgun (WGS) entry which is preliminary data.</text>
</comment>
<feature type="domain" description="Transposase IS200-like" evidence="1">
    <location>
        <begin position="6"/>
        <end position="119"/>
    </location>
</feature>
<dbReference type="InterPro" id="IPR002686">
    <property type="entry name" value="Transposase_17"/>
</dbReference>
<dbReference type="GO" id="GO:0004803">
    <property type="term" value="F:transposase activity"/>
    <property type="evidence" value="ECO:0007669"/>
    <property type="project" value="InterPro"/>
</dbReference>